<gene>
    <name evidence="3" type="ORF">HaLaN_04969</name>
</gene>
<keyword evidence="4" id="KW-1185">Reference proteome</keyword>
<dbReference type="Pfam" id="PF00686">
    <property type="entry name" value="CBM_20"/>
    <property type="match status" value="1"/>
</dbReference>
<reference evidence="3 4" key="1">
    <citation type="submission" date="2020-02" db="EMBL/GenBank/DDBJ databases">
        <title>Draft genome sequence of Haematococcus lacustris strain NIES-144.</title>
        <authorList>
            <person name="Morimoto D."/>
            <person name="Nakagawa S."/>
            <person name="Yoshida T."/>
            <person name="Sawayama S."/>
        </authorList>
    </citation>
    <scope>NUCLEOTIDE SEQUENCE [LARGE SCALE GENOMIC DNA]</scope>
    <source>
        <strain evidence="3 4">NIES-144</strain>
    </source>
</reference>
<sequence length="152" mass="16597">MESTKTTRTTVSPTAGDAVASPRLGQRSSCQQGSQGCAVHVTMHQKLEYGQVLKLVGSCKEMGQWQVEKANSMHWQEGDIWVATMQLAPGTYAFKAVVASSSGAMEPHWEAGFNRQLEVPEEAGRLNVVFQWESNSMTTTFFPGRQAQDNGG</sequence>
<dbReference type="PANTHER" id="PTHR15048:SF0">
    <property type="entry name" value="STARCH-BINDING DOMAIN-CONTAINING PROTEIN 1"/>
    <property type="match status" value="1"/>
</dbReference>
<name>A0A699YKG2_HAELA</name>
<evidence type="ECO:0000313" key="4">
    <source>
        <dbReference type="Proteomes" id="UP000485058"/>
    </source>
</evidence>
<evidence type="ECO:0000259" key="2">
    <source>
        <dbReference type="PROSITE" id="PS51166"/>
    </source>
</evidence>
<dbReference type="CDD" id="cd05467">
    <property type="entry name" value="CBM20"/>
    <property type="match status" value="1"/>
</dbReference>
<dbReference type="AlphaFoldDB" id="A0A699YKG2"/>
<dbReference type="Gene3D" id="2.60.40.10">
    <property type="entry name" value="Immunoglobulins"/>
    <property type="match status" value="1"/>
</dbReference>
<dbReference type="SUPFAM" id="SSF49452">
    <property type="entry name" value="Starch-binding domain-like"/>
    <property type="match status" value="1"/>
</dbReference>
<evidence type="ECO:0000313" key="3">
    <source>
        <dbReference type="EMBL" id="GFH09765.1"/>
    </source>
</evidence>
<dbReference type="InterPro" id="IPR013783">
    <property type="entry name" value="Ig-like_fold"/>
</dbReference>
<dbReference type="PROSITE" id="PS51166">
    <property type="entry name" value="CBM20"/>
    <property type="match status" value="1"/>
</dbReference>
<evidence type="ECO:0000256" key="1">
    <source>
        <dbReference type="SAM" id="MobiDB-lite"/>
    </source>
</evidence>
<dbReference type="InterPro" id="IPR002044">
    <property type="entry name" value="CBM20"/>
</dbReference>
<comment type="caution">
    <text evidence="3">The sequence shown here is derived from an EMBL/GenBank/DDBJ whole genome shotgun (WGS) entry which is preliminary data.</text>
</comment>
<feature type="compositionally biased region" description="Low complexity" evidence="1">
    <location>
        <begin position="1"/>
        <end position="14"/>
    </location>
</feature>
<organism evidence="3 4">
    <name type="scientific">Haematococcus lacustris</name>
    <name type="common">Green alga</name>
    <name type="synonym">Haematococcus pluvialis</name>
    <dbReference type="NCBI Taxonomy" id="44745"/>
    <lineage>
        <taxon>Eukaryota</taxon>
        <taxon>Viridiplantae</taxon>
        <taxon>Chlorophyta</taxon>
        <taxon>core chlorophytes</taxon>
        <taxon>Chlorophyceae</taxon>
        <taxon>CS clade</taxon>
        <taxon>Chlamydomonadales</taxon>
        <taxon>Haematococcaceae</taxon>
        <taxon>Haematococcus</taxon>
    </lineage>
</organism>
<dbReference type="GO" id="GO:0016020">
    <property type="term" value="C:membrane"/>
    <property type="evidence" value="ECO:0007669"/>
    <property type="project" value="TreeGrafter"/>
</dbReference>
<proteinExistence type="predicted"/>
<dbReference type="EMBL" id="BLLF01000260">
    <property type="protein sequence ID" value="GFH09765.1"/>
    <property type="molecule type" value="Genomic_DNA"/>
</dbReference>
<accession>A0A699YKG2</accession>
<protein>
    <submittedName>
        <fullName evidence="3">CBM20 domain-containing protein</fullName>
    </submittedName>
</protein>
<dbReference type="SMART" id="SM01065">
    <property type="entry name" value="CBM_2"/>
    <property type="match status" value="1"/>
</dbReference>
<feature type="region of interest" description="Disordered" evidence="1">
    <location>
        <begin position="1"/>
        <end position="27"/>
    </location>
</feature>
<dbReference type="GO" id="GO:2001070">
    <property type="term" value="F:starch binding"/>
    <property type="evidence" value="ECO:0007669"/>
    <property type="project" value="InterPro"/>
</dbReference>
<dbReference type="Proteomes" id="UP000485058">
    <property type="component" value="Unassembled WGS sequence"/>
</dbReference>
<dbReference type="PANTHER" id="PTHR15048">
    <property type="entry name" value="STARCH-BINDING DOMAIN-CONTAINING PROTEIN 1"/>
    <property type="match status" value="1"/>
</dbReference>
<feature type="domain" description="CBM20" evidence="2">
    <location>
        <begin position="31"/>
        <end position="134"/>
    </location>
</feature>
<dbReference type="InterPro" id="IPR013784">
    <property type="entry name" value="Carb-bd-like_fold"/>
</dbReference>